<proteinExistence type="predicted"/>
<sequence>MADKLSAGGMLCLNCEAENDELRNKLSQLQGCYDDAVASLREKAIELEMANRNTRILLQNLALAEKRAVYDNLTGLFTRYEMEVQIKHHFSLLSRAEYLLKNKKVANIDDENFSILFVDLNDFKIINDSCGHQYGDRALSIFANFLKQSFRETDIISRWGGDEFVVLLPGICYDRAVEIVIAVKDKLEGVFMQCPDSKQVPIRASFGVASTSDAHMAHTLEEIIGVADKAMYLDKKK</sequence>
<reference evidence="2 3" key="1">
    <citation type="journal article" date="2015" name="Nature">
        <title>rRNA introns, odd ribosomes, and small enigmatic genomes across a large radiation of phyla.</title>
        <authorList>
            <person name="Brown C.T."/>
            <person name="Hug L.A."/>
            <person name="Thomas B.C."/>
            <person name="Sharon I."/>
            <person name="Castelle C.J."/>
            <person name="Singh A."/>
            <person name="Wilkins M.J."/>
            <person name="Williams K.H."/>
            <person name="Banfield J.F."/>
        </authorList>
    </citation>
    <scope>NUCLEOTIDE SEQUENCE [LARGE SCALE GENOMIC DNA]</scope>
</reference>
<comment type="caution">
    <text evidence="2">The sequence shown here is derived from an EMBL/GenBank/DDBJ whole genome shotgun (WGS) entry which is preliminary data.</text>
</comment>
<dbReference type="EMBL" id="LCDG01000003">
    <property type="protein sequence ID" value="KKS48061.1"/>
    <property type="molecule type" value="Genomic_DNA"/>
</dbReference>
<dbReference type="GO" id="GO:0043709">
    <property type="term" value="P:cell adhesion involved in single-species biofilm formation"/>
    <property type="evidence" value="ECO:0007669"/>
    <property type="project" value="TreeGrafter"/>
</dbReference>
<evidence type="ECO:0000259" key="1">
    <source>
        <dbReference type="PROSITE" id="PS50887"/>
    </source>
</evidence>
<dbReference type="AlphaFoldDB" id="A0A0G1BP46"/>
<dbReference type="GO" id="GO:1902201">
    <property type="term" value="P:negative regulation of bacterial-type flagellum-dependent cell motility"/>
    <property type="evidence" value="ECO:0007669"/>
    <property type="project" value="TreeGrafter"/>
</dbReference>
<name>A0A0G1BP46_9BACT</name>
<dbReference type="PANTHER" id="PTHR45138">
    <property type="entry name" value="REGULATORY COMPONENTS OF SENSORY TRANSDUCTION SYSTEM"/>
    <property type="match status" value="1"/>
</dbReference>
<gene>
    <name evidence="2" type="ORF">UV12_C0003G0020</name>
</gene>
<dbReference type="InterPro" id="IPR050469">
    <property type="entry name" value="Diguanylate_Cyclase"/>
</dbReference>
<dbReference type="GO" id="GO:0052621">
    <property type="term" value="F:diguanylate cyclase activity"/>
    <property type="evidence" value="ECO:0007669"/>
    <property type="project" value="TreeGrafter"/>
</dbReference>
<dbReference type="SUPFAM" id="SSF55073">
    <property type="entry name" value="Nucleotide cyclase"/>
    <property type="match status" value="1"/>
</dbReference>
<dbReference type="Pfam" id="PF00990">
    <property type="entry name" value="GGDEF"/>
    <property type="match status" value="1"/>
</dbReference>
<dbReference type="Proteomes" id="UP000034704">
    <property type="component" value="Unassembled WGS sequence"/>
</dbReference>
<dbReference type="InterPro" id="IPR029787">
    <property type="entry name" value="Nucleotide_cyclase"/>
</dbReference>
<dbReference type="NCBIfam" id="TIGR00254">
    <property type="entry name" value="GGDEF"/>
    <property type="match status" value="1"/>
</dbReference>
<feature type="domain" description="GGDEF" evidence="1">
    <location>
        <begin position="111"/>
        <end position="237"/>
    </location>
</feature>
<dbReference type="STRING" id="1618756.UV12_C0003G0020"/>
<accession>A0A0G1BP46</accession>
<protein>
    <submittedName>
        <fullName evidence="2">Diguanylate cyclase/phosphodiesterase</fullName>
    </submittedName>
</protein>
<evidence type="ECO:0000313" key="2">
    <source>
        <dbReference type="EMBL" id="KKS48061.1"/>
    </source>
</evidence>
<dbReference type="InterPro" id="IPR043128">
    <property type="entry name" value="Rev_trsase/Diguanyl_cyclase"/>
</dbReference>
<dbReference type="Gene3D" id="3.30.70.270">
    <property type="match status" value="1"/>
</dbReference>
<dbReference type="SMART" id="SM00267">
    <property type="entry name" value="GGDEF"/>
    <property type="match status" value="1"/>
</dbReference>
<dbReference type="CDD" id="cd01949">
    <property type="entry name" value="GGDEF"/>
    <property type="match status" value="1"/>
</dbReference>
<dbReference type="GO" id="GO:0005886">
    <property type="term" value="C:plasma membrane"/>
    <property type="evidence" value="ECO:0007669"/>
    <property type="project" value="TreeGrafter"/>
</dbReference>
<dbReference type="PATRIC" id="fig|1618756.3.peg.257"/>
<dbReference type="InterPro" id="IPR000160">
    <property type="entry name" value="GGDEF_dom"/>
</dbReference>
<dbReference type="PROSITE" id="PS50887">
    <property type="entry name" value="GGDEF"/>
    <property type="match status" value="1"/>
</dbReference>
<organism evidence="2 3">
    <name type="scientific">Candidatus Nomurabacteria bacterium GW2011_GWC2_42_20</name>
    <dbReference type="NCBI Taxonomy" id="1618756"/>
    <lineage>
        <taxon>Bacteria</taxon>
        <taxon>Candidatus Nomuraibacteriota</taxon>
    </lineage>
</organism>
<evidence type="ECO:0000313" key="3">
    <source>
        <dbReference type="Proteomes" id="UP000034704"/>
    </source>
</evidence>
<dbReference type="PANTHER" id="PTHR45138:SF6">
    <property type="entry name" value="DIGUANYLATE CYCLASE DGCN"/>
    <property type="match status" value="1"/>
</dbReference>